<proteinExistence type="predicted"/>
<feature type="compositionally biased region" description="Basic residues" evidence="1">
    <location>
        <begin position="93"/>
        <end position="102"/>
    </location>
</feature>
<feature type="region of interest" description="Disordered" evidence="1">
    <location>
        <begin position="77"/>
        <end position="102"/>
    </location>
</feature>
<evidence type="ECO:0000313" key="2">
    <source>
        <dbReference type="EMBL" id="PIK54865.1"/>
    </source>
</evidence>
<reference evidence="2 3" key="1">
    <citation type="journal article" date="2017" name="PLoS Biol.">
        <title>The sea cucumber genome provides insights into morphological evolution and visceral regeneration.</title>
        <authorList>
            <person name="Zhang X."/>
            <person name="Sun L."/>
            <person name="Yuan J."/>
            <person name="Sun Y."/>
            <person name="Gao Y."/>
            <person name="Zhang L."/>
            <person name="Li S."/>
            <person name="Dai H."/>
            <person name="Hamel J.F."/>
            <person name="Liu C."/>
            <person name="Yu Y."/>
            <person name="Liu S."/>
            <person name="Lin W."/>
            <person name="Guo K."/>
            <person name="Jin S."/>
            <person name="Xu P."/>
            <person name="Storey K.B."/>
            <person name="Huan P."/>
            <person name="Zhang T."/>
            <person name="Zhou Y."/>
            <person name="Zhang J."/>
            <person name="Lin C."/>
            <person name="Li X."/>
            <person name="Xing L."/>
            <person name="Huo D."/>
            <person name="Sun M."/>
            <person name="Wang L."/>
            <person name="Mercier A."/>
            <person name="Li F."/>
            <person name="Yang H."/>
            <person name="Xiang J."/>
        </authorList>
    </citation>
    <scope>NUCLEOTIDE SEQUENCE [LARGE SCALE GENOMIC DNA]</scope>
    <source>
        <strain evidence="2">Shaxun</strain>
        <tissue evidence="2">Muscle</tissue>
    </source>
</reference>
<dbReference type="Proteomes" id="UP000230750">
    <property type="component" value="Unassembled WGS sequence"/>
</dbReference>
<accession>A0A2G8L3T8</accession>
<sequence>MRDPCRGSTQPNAMALTPEKERPGILMEQQVLHVMKATQHEMHMHPHPALIKRVTVLATLSGQAWAPEVRVLKPQLRPPGAAVTPAAEARFRSQMRHKKKNS</sequence>
<evidence type="ECO:0000256" key="1">
    <source>
        <dbReference type="SAM" id="MobiDB-lite"/>
    </source>
</evidence>
<feature type="region of interest" description="Disordered" evidence="1">
    <location>
        <begin position="1"/>
        <end position="22"/>
    </location>
</feature>
<name>A0A2G8L3T8_STIJA</name>
<evidence type="ECO:0000313" key="3">
    <source>
        <dbReference type="Proteomes" id="UP000230750"/>
    </source>
</evidence>
<comment type="caution">
    <text evidence="2">The sequence shown here is derived from an EMBL/GenBank/DDBJ whole genome shotgun (WGS) entry which is preliminary data.</text>
</comment>
<gene>
    <name evidence="2" type="ORF">BSL78_08242</name>
</gene>
<protein>
    <submittedName>
        <fullName evidence="2">Uncharacterized protein</fullName>
    </submittedName>
</protein>
<dbReference type="EMBL" id="MRZV01000232">
    <property type="protein sequence ID" value="PIK54865.1"/>
    <property type="molecule type" value="Genomic_DNA"/>
</dbReference>
<keyword evidence="3" id="KW-1185">Reference proteome</keyword>
<organism evidence="2 3">
    <name type="scientific">Stichopus japonicus</name>
    <name type="common">Sea cucumber</name>
    <dbReference type="NCBI Taxonomy" id="307972"/>
    <lineage>
        <taxon>Eukaryota</taxon>
        <taxon>Metazoa</taxon>
        <taxon>Echinodermata</taxon>
        <taxon>Eleutherozoa</taxon>
        <taxon>Echinozoa</taxon>
        <taxon>Holothuroidea</taxon>
        <taxon>Aspidochirotacea</taxon>
        <taxon>Aspidochirotida</taxon>
        <taxon>Stichopodidae</taxon>
        <taxon>Apostichopus</taxon>
    </lineage>
</organism>
<dbReference type="AlphaFoldDB" id="A0A2G8L3T8"/>